<accession>A0A8D8X6V9</accession>
<evidence type="ECO:0000256" key="2">
    <source>
        <dbReference type="SAM" id="MobiDB-lite"/>
    </source>
</evidence>
<protein>
    <submittedName>
        <fullName evidence="3">Uncharacterized protein</fullName>
    </submittedName>
</protein>
<dbReference type="AlphaFoldDB" id="A0A8D8X6V9"/>
<organism evidence="3">
    <name type="scientific">Cacopsylla melanoneura</name>
    <dbReference type="NCBI Taxonomy" id="428564"/>
    <lineage>
        <taxon>Eukaryota</taxon>
        <taxon>Metazoa</taxon>
        <taxon>Ecdysozoa</taxon>
        <taxon>Arthropoda</taxon>
        <taxon>Hexapoda</taxon>
        <taxon>Insecta</taxon>
        <taxon>Pterygota</taxon>
        <taxon>Neoptera</taxon>
        <taxon>Paraneoptera</taxon>
        <taxon>Hemiptera</taxon>
        <taxon>Sternorrhyncha</taxon>
        <taxon>Psylloidea</taxon>
        <taxon>Psyllidae</taxon>
        <taxon>Psyllinae</taxon>
        <taxon>Cacopsylla</taxon>
    </lineage>
</organism>
<feature type="coiled-coil region" evidence="1">
    <location>
        <begin position="193"/>
        <end position="240"/>
    </location>
</feature>
<feature type="compositionally biased region" description="Acidic residues" evidence="2">
    <location>
        <begin position="46"/>
        <end position="69"/>
    </location>
</feature>
<feature type="region of interest" description="Disordered" evidence="2">
    <location>
        <begin position="28"/>
        <end position="73"/>
    </location>
</feature>
<reference evidence="3" key="1">
    <citation type="submission" date="2021-05" db="EMBL/GenBank/DDBJ databases">
        <authorList>
            <person name="Alioto T."/>
            <person name="Alioto T."/>
            <person name="Gomez Garrido J."/>
        </authorList>
    </citation>
    <scope>NUCLEOTIDE SEQUENCE</scope>
</reference>
<sequence length="284" mass="33964">MIDYNTFYSFVLSLAEDILDTVTKEIERDKQLQPDKTTQTIRVDKEDAEEETEEDKDEDEETEEEEDKLLEDAKEDKVEKPKYDVKEIAERVLVIIKQFDNDSLDFQKDIGIIEIYEQLSQELINLGFSRVDYWRKMNCIERQDIDLFIKAKMKTFLEYFEMREETLELVKSVGIWPTFHWKVNKKGMRGKSLETSEERRERVEKQALEQKVKNKMTLQKKDIDEKRKLLERKIKMLNKQRKPAAPVKSKKPITKRVSRLVCGGPGFDYRRWHKFVTLRKNLSP</sequence>
<name>A0A8D8X6V9_9HEMI</name>
<evidence type="ECO:0000256" key="1">
    <source>
        <dbReference type="SAM" id="Coils"/>
    </source>
</evidence>
<keyword evidence="1" id="KW-0175">Coiled coil</keyword>
<proteinExistence type="predicted"/>
<evidence type="ECO:0000313" key="3">
    <source>
        <dbReference type="EMBL" id="CAG6685937.1"/>
    </source>
</evidence>
<dbReference type="EMBL" id="HBUF01274120">
    <property type="protein sequence ID" value="CAG6685937.1"/>
    <property type="molecule type" value="Transcribed_RNA"/>
</dbReference>